<evidence type="ECO:0000259" key="1">
    <source>
        <dbReference type="Pfam" id="PF13403"/>
    </source>
</evidence>
<keyword evidence="3" id="KW-1185">Reference proteome</keyword>
<dbReference type="EMBL" id="QCYH01000003">
    <property type="protein sequence ID" value="PVA10738.1"/>
    <property type="molecule type" value="Genomic_DNA"/>
</dbReference>
<dbReference type="InterPro" id="IPR028992">
    <property type="entry name" value="Hedgehog/Intein_dom"/>
</dbReference>
<organism evidence="2 3">
    <name type="scientific">Pelagivirga sediminicola</name>
    <dbReference type="NCBI Taxonomy" id="2170575"/>
    <lineage>
        <taxon>Bacteria</taxon>
        <taxon>Pseudomonadati</taxon>
        <taxon>Pseudomonadota</taxon>
        <taxon>Alphaproteobacteria</taxon>
        <taxon>Rhodobacterales</taxon>
        <taxon>Paracoccaceae</taxon>
        <taxon>Pelagivirga</taxon>
    </lineage>
</organism>
<accession>A0A2T7G8K4</accession>
<feature type="domain" description="Hedgehog/Intein (Hint)" evidence="1">
    <location>
        <begin position="12"/>
        <end position="62"/>
    </location>
</feature>
<reference evidence="2 3" key="1">
    <citation type="submission" date="2018-04" db="EMBL/GenBank/DDBJ databases">
        <title>Pelagivirga bohaiensis gen. nov., sp. nov., a bacterium isolated from the Bohai Sea.</title>
        <authorList>
            <person name="Ji X."/>
        </authorList>
    </citation>
    <scope>NUCLEOTIDE SEQUENCE [LARGE SCALE GENOMIC DNA]</scope>
    <source>
        <strain evidence="2 3">BH-SD19</strain>
    </source>
</reference>
<proteinExistence type="predicted"/>
<gene>
    <name evidence="2" type="ORF">DC366_07630</name>
</gene>
<dbReference type="Proteomes" id="UP000244446">
    <property type="component" value="Unassembled WGS sequence"/>
</dbReference>
<sequence>MAAMIMPTAAPGTKYTMVPAVKLVDRPGIRRMRRVAQAEYYNILLDRHSVLDAEGMLVESLLVTLRSQARLPDSLRRQYPNCPAMRPAHAIGRTAAGLDFVPFDSTAPNPEGRPENVRVATA</sequence>
<protein>
    <recommendedName>
        <fullName evidence="1">Hedgehog/Intein (Hint) domain-containing protein</fullName>
    </recommendedName>
</protein>
<evidence type="ECO:0000313" key="3">
    <source>
        <dbReference type="Proteomes" id="UP000244446"/>
    </source>
</evidence>
<name>A0A2T7G8K4_9RHOB</name>
<evidence type="ECO:0000313" key="2">
    <source>
        <dbReference type="EMBL" id="PVA10738.1"/>
    </source>
</evidence>
<dbReference type="AlphaFoldDB" id="A0A2T7G8K4"/>
<dbReference type="Pfam" id="PF13403">
    <property type="entry name" value="Hint_2"/>
    <property type="match status" value="1"/>
</dbReference>
<comment type="caution">
    <text evidence="2">The sequence shown here is derived from an EMBL/GenBank/DDBJ whole genome shotgun (WGS) entry which is preliminary data.</text>
</comment>